<dbReference type="EMBL" id="CP136864">
    <property type="protein sequence ID" value="WOJ95190.1"/>
    <property type="molecule type" value="Genomic_DNA"/>
</dbReference>
<protein>
    <submittedName>
        <fullName evidence="6">Isoprenylcysteine carboxylmethyltransferase family protein</fullName>
        <ecNumber evidence="6">2.1.1.100</ecNumber>
        <ecNumber evidence="6">2.1.1.334</ecNumber>
    </submittedName>
</protein>
<dbReference type="InterPro" id="IPR007318">
    <property type="entry name" value="Phopholipid_MeTrfase"/>
</dbReference>
<name>A0ABZ0I9S7_9GAMM</name>
<feature type="transmembrane region" description="Helical" evidence="5">
    <location>
        <begin position="38"/>
        <end position="59"/>
    </location>
</feature>
<evidence type="ECO:0000256" key="2">
    <source>
        <dbReference type="ARBA" id="ARBA00022692"/>
    </source>
</evidence>
<keyword evidence="7" id="KW-1185">Reference proteome</keyword>
<keyword evidence="2 5" id="KW-0812">Transmembrane</keyword>
<comment type="subcellular location">
    <subcellularLocation>
        <location evidence="1">Endomembrane system</location>
        <topology evidence="1">Multi-pass membrane protein</topology>
    </subcellularLocation>
</comment>
<proteinExistence type="predicted"/>
<dbReference type="Proteomes" id="UP001626537">
    <property type="component" value="Chromosome"/>
</dbReference>
<dbReference type="EC" id="2.1.1.100" evidence="6"/>
<evidence type="ECO:0000313" key="7">
    <source>
        <dbReference type="Proteomes" id="UP001626537"/>
    </source>
</evidence>
<evidence type="ECO:0000256" key="4">
    <source>
        <dbReference type="ARBA" id="ARBA00023136"/>
    </source>
</evidence>
<keyword evidence="3 5" id="KW-1133">Transmembrane helix</keyword>
<dbReference type="PANTHER" id="PTHR12714:SF24">
    <property type="entry name" value="SLR1182 PROTEIN"/>
    <property type="match status" value="1"/>
</dbReference>
<dbReference type="RefSeq" id="WP_407349825.1">
    <property type="nucleotide sequence ID" value="NZ_CP136864.1"/>
</dbReference>
<evidence type="ECO:0000256" key="5">
    <source>
        <dbReference type="SAM" id="Phobius"/>
    </source>
</evidence>
<dbReference type="Gene3D" id="1.20.120.1630">
    <property type="match status" value="1"/>
</dbReference>
<dbReference type="GO" id="GO:0004671">
    <property type="term" value="F:protein C-terminal S-isoprenylcysteine carboxyl O-methyltransferase activity"/>
    <property type="evidence" value="ECO:0007669"/>
    <property type="project" value="UniProtKB-EC"/>
</dbReference>
<keyword evidence="6" id="KW-0808">Transferase</keyword>
<sequence>MSLELKLPPVVLLLLAGSAIWGLDRVDTVLTFTLPFRASLSALLLLAGVAIALLGVAAFRRAKTTVDPRYPEQATALVISGVYRRTRNPMYLGMLLVLVALGLYLGSGLSFVVPVAFAAYMTRFQIIPEERFMAQSFGDAYTRYQQSVRRWF</sequence>
<dbReference type="GO" id="GO:0032259">
    <property type="term" value="P:methylation"/>
    <property type="evidence" value="ECO:0007669"/>
    <property type="project" value="UniProtKB-KW"/>
</dbReference>
<gene>
    <name evidence="6" type="ORF">R0135_08450</name>
</gene>
<dbReference type="PANTHER" id="PTHR12714">
    <property type="entry name" value="PROTEIN-S ISOPRENYLCYSTEINE O-METHYLTRANSFERASE"/>
    <property type="match status" value="1"/>
</dbReference>
<keyword evidence="6" id="KW-0489">Methyltransferase</keyword>
<keyword evidence="4 5" id="KW-0472">Membrane</keyword>
<evidence type="ECO:0000256" key="3">
    <source>
        <dbReference type="ARBA" id="ARBA00022989"/>
    </source>
</evidence>
<evidence type="ECO:0000256" key="1">
    <source>
        <dbReference type="ARBA" id="ARBA00004127"/>
    </source>
</evidence>
<feature type="transmembrane region" description="Helical" evidence="5">
    <location>
        <begin position="94"/>
        <end position="121"/>
    </location>
</feature>
<reference evidence="6 7" key="1">
    <citation type="submission" date="2023-10" db="EMBL/GenBank/DDBJ databases">
        <title>Two novel species belonging to the OM43/NOR5 clade.</title>
        <authorList>
            <person name="Park M."/>
        </authorList>
    </citation>
    <scope>NUCLEOTIDE SEQUENCE [LARGE SCALE GENOMIC DNA]</scope>
    <source>
        <strain evidence="6 7">IMCC43200</strain>
    </source>
</reference>
<dbReference type="Pfam" id="PF04191">
    <property type="entry name" value="PEMT"/>
    <property type="match status" value="1"/>
</dbReference>
<dbReference type="EC" id="2.1.1.334" evidence="6"/>
<organism evidence="6 7">
    <name type="scientific">Congregibacter variabilis</name>
    <dbReference type="NCBI Taxonomy" id="3081200"/>
    <lineage>
        <taxon>Bacteria</taxon>
        <taxon>Pseudomonadati</taxon>
        <taxon>Pseudomonadota</taxon>
        <taxon>Gammaproteobacteria</taxon>
        <taxon>Cellvibrionales</taxon>
        <taxon>Halieaceae</taxon>
        <taxon>Congregibacter</taxon>
    </lineage>
</organism>
<evidence type="ECO:0000313" key="6">
    <source>
        <dbReference type="EMBL" id="WOJ95190.1"/>
    </source>
</evidence>
<accession>A0ABZ0I9S7</accession>